<organism evidence="1 2">
    <name type="scientific">Portunus trituberculatus</name>
    <name type="common">Swimming crab</name>
    <name type="synonym">Neptunus trituberculatus</name>
    <dbReference type="NCBI Taxonomy" id="210409"/>
    <lineage>
        <taxon>Eukaryota</taxon>
        <taxon>Metazoa</taxon>
        <taxon>Ecdysozoa</taxon>
        <taxon>Arthropoda</taxon>
        <taxon>Crustacea</taxon>
        <taxon>Multicrustacea</taxon>
        <taxon>Malacostraca</taxon>
        <taxon>Eumalacostraca</taxon>
        <taxon>Eucarida</taxon>
        <taxon>Decapoda</taxon>
        <taxon>Pleocyemata</taxon>
        <taxon>Brachyura</taxon>
        <taxon>Eubrachyura</taxon>
        <taxon>Portunoidea</taxon>
        <taxon>Portunidae</taxon>
        <taxon>Portuninae</taxon>
        <taxon>Portunus</taxon>
    </lineage>
</organism>
<protein>
    <submittedName>
        <fullName evidence="1">Uncharacterized protein</fullName>
    </submittedName>
</protein>
<accession>A0A5B7E8S7</accession>
<proteinExistence type="predicted"/>
<comment type="caution">
    <text evidence="1">The sequence shown here is derived from an EMBL/GenBank/DDBJ whole genome shotgun (WGS) entry which is preliminary data.</text>
</comment>
<dbReference type="EMBL" id="VSRR010002143">
    <property type="protein sequence ID" value="MPC29829.1"/>
    <property type="molecule type" value="Genomic_DNA"/>
</dbReference>
<gene>
    <name evidence="1" type="ORF">E2C01_023080</name>
</gene>
<evidence type="ECO:0000313" key="2">
    <source>
        <dbReference type="Proteomes" id="UP000324222"/>
    </source>
</evidence>
<keyword evidence="2" id="KW-1185">Reference proteome</keyword>
<evidence type="ECO:0000313" key="1">
    <source>
        <dbReference type="EMBL" id="MPC29829.1"/>
    </source>
</evidence>
<dbReference type="AlphaFoldDB" id="A0A5B7E8S7"/>
<name>A0A5B7E8S7_PORTR</name>
<reference evidence="1 2" key="1">
    <citation type="submission" date="2019-05" db="EMBL/GenBank/DDBJ databases">
        <title>Another draft genome of Portunus trituberculatus and its Hox gene families provides insights of decapod evolution.</title>
        <authorList>
            <person name="Jeong J.-H."/>
            <person name="Song I."/>
            <person name="Kim S."/>
            <person name="Choi T."/>
            <person name="Kim D."/>
            <person name="Ryu S."/>
            <person name="Kim W."/>
        </authorList>
    </citation>
    <scope>NUCLEOTIDE SEQUENCE [LARGE SCALE GENOMIC DNA]</scope>
    <source>
        <tissue evidence="1">Muscle</tissue>
    </source>
</reference>
<sequence>MKVGVVVVINEVSSVPVAGRSVVVMVVVVPPLPAGATRYVKGYPHVLLEPHTHTRTYALSHTTTPSGQQTLLPARGRRLSRADLSPEMLFLDPNYEISKKNNKRKA</sequence>
<dbReference type="Proteomes" id="UP000324222">
    <property type="component" value="Unassembled WGS sequence"/>
</dbReference>